<sequence>MITVKQNGKNIKEVITKPLAGGAVYIEAKFVADSVNPKLCIEADQPYTYYQANLNRGSVVKDFVPNSTSETMLKALFDDINQVKLDFKSADNTLKGQILATVEGYQREYTKSLTDLQGTMTDQVNSALSQADNKITAAKSDLLEKLNVAKVDLGSQLSQTAESLKIQFTKQLKDSSGNTLSESKSYTDQKADQINRTLTAVKKSLDGKVSSTEYNKITDTVNSHSQTIGLLKQGIENQASQILQTNNLIRQQVTNLSDGITSVADQMAGYWAIKNLNASGDVLNQLNLNKDGTVKIDGKLVHITGQTMIEDAVIKSSMIDSLSANKITSGTLDANKVTVSNLDAANITGLDTSFIQSKWNAINGRVQIDGNEIKLLRYRFDKKSAHTKINHKGITTKASDGSIVTLGPDGFDVATNQTWSSHLGNEGLELRTDKGVKVGGVTALVNEAKGVSYIKPGTPDGVGLTAEKGKYVGLYRQITDRKDLYLPVITIGGSSGHIHTFGEWVAGYDSEIRMKFISTVQAGEPIFAIVNANNDNYCGIGIGMWSNLYLISQGHYYRARDKFSWMS</sequence>
<evidence type="ECO:0000259" key="1">
    <source>
        <dbReference type="Pfam" id="PF07902"/>
    </source>
</evidence>
<gene>
    <name evidence="2" type="ORF">DBT54_05965</name>
</gene>
<accession>A0A329PYB6</accession>
<dbReference type="EMBL" id="QMHM01000009">
    <property type="protein sequence ID" value="RAV79163.1"/>
    <property type="molecule type" value="Genomic_DNA"/>
</dbReference>
<proteinExistence type="predicted"/>
<dbReference type="Pfam" id="PF07902">
    <property type="entry name" value="Gp58"/>
    <property type="match status" value="1"/>
</dbReference>
<evidence type="ECO:0000313" key="2">
    <source>
        <dbReference type="EMBL" id="RAV79163.1"/>
    </source>
</evidence>
<comment type="caution">
    <text evidence="2">The sequence shown here is derived from an EMBL/GenBank/DDBJ whole genome shotgun (WGS) entry which is preliminary data.</text>
</comment>
<dbReference type="GeneID" id="86858488"/>
<dbReference type="RefSeq" id="WP_101560432.1">
    <property type="nucleotide sequence ID" value="NZ_JAMDYC010000002.1"/>
</dbReference>
<dbReference type="AlphaFoldDB" id="A0A329PYB6"/>
<dbReference type="Proteomes" id="UP000251923">
    <property type="component" value="Unassembled WGS sequence"/>
</dbReference>
<dbReference type="InterPro" id="IPR012892">
    <property type="entry name" value="Gp58"/>
</dbReference>
<organism evidence="2 3">
    <name type="scientific">Aerococcus urinae</name>
    <dbReference type="NCBI Taxonomy" id="1376"/>
    <lineage>
        <taxon>Bacteria</taxon>
        <taxon>Bacillati</taxon>
        <taxon>Bacillota</taxon>
        <taxon>Bacilli</taxon>
        <taxon>Lactobacillales</taxon>
        <taxon>Aerococcaceae</taxon>
        <taxon>Aerococcus</taxon>
    </lineage>
</organism>
<evidence type="ECO:0000313" key="3">
    <source>
        <dbReference type="Proteomes" id="UP000251923"/>
    </source>
</evidence>
<feature type="domain" description="Gp58-like" evidence="1">
    <location>
        <begin position="79"/>
        <end position="361"/>
    </location>
</feature>
<reference evidence="2 3" key="1">
    <citation type="submission" date="2018-04" db="EMBL/GenBank/DDBJ databases">
        <title>Aerococcus urinae genomes.</title>
        <authorList>
            <person name="Hilt E."/>
            <person name="Gilbert N.M."/>
            <person name="Thomas-White K."/>
            <person name="Putonti C."/>
            <person name="Lewis A.L."/>
            <person name="Visck K.L."/>
            <person name="Wolfe A.J."/>
        </authorList>
    </citation>
    <scope>NUCLEOTIDE SEQUENCE [LARGE SCALE GENOMIC DNA]</scope>
    <source>
        <strain evidence="2 3">UMB7480</strain>
    </source>
</reference>
<name>A0A329PYB6_9LACT</name>
<protein>
    <recommendedName>
        <fullName evidence="1">Gp58-like domain-containing protein</fullName>
    </recommendedName>
</protein>